<evidence type="ECO:0000313" key="3">
    <source>
        <dbReference type="Proteomes" id="UP000266183"/>
    </source>
</evidence>
<dbReference type="InterPro" id="IPR018310">
    <property type="entry name" value="Put_endonuclease_Z1-dom"/>
</dbReference>
<accession>A0A385SL37</accession>
<feature type="domain" description="Putative endonuclease Z1" evidence="1">
    <location>
        <begin position="302"/>
        <end position="529"/>
    </location>
</feature>
<name>A0A385SL37_9BACT</name>
<dbReference type="KEGG" id="chk:D4L85_10475"/>
<reference evidence="3" key="1">
    <citation type="submission" date="2018-09" db="EMBL/GenBank/DDBJ databases">
        <title>Chryseolinea sp. KIS68-18 isolated from soil.</title>
        <authorList>
            <person name="Weon H.-Y."/>
            <person name="Kwon S.-W."/>
            <person name="Lee S.A."/>
        </authorList>
    </citation>
    <scope>NUCLEOTIDE SEQUENCE [LARGE SCALE GENOMIC DNA]</scope>
    <source>
        <strain evidence="3">KIS68-18</strain>
    </source>
</reference>
<organism evidence="2 3">
    <name type="scientific">Chryseolinea soli</name>
    <dbReference type="NCBI Taxonomy" id="2321403"/>
    <lineage>
        <taxon>Bacteria</taxon>
        <taxon>Pseudomonadati</taxon>
        <taxon>Bacteroidota</taxon>
        <taxon>Cytophagia</taxon>
        <taxon>Cytophagales</taxon>
        <taxon>Fulvivirgaceae</taxon>
        <taxon>Chryseolinea</taxon>
    </lineage>
</organism>
<proteinExistence type="predicted"/>
<dbReference type="EMBL" id="CP032382">
    <property type="protein sequence ID" value="AYB30977.1"/>
    <property type="molecule type" value="Genomic_DNA"/>
</dbReference>
<dbReference type="AlphaFoldDB" id="A0A385SL37"/>
<dbReference type="OrthoDB" id="436461at2"/>
<dbReference type="Pfam" id="PF10593">
    <property type="entry name" value="Z1"/>
    <property type="match status" value="1"/>
</dbReference>
<evidence type="ECO:0000313" key="2">
    <source>
        <dbReference type="EMBL" id="AYB30977.1"/>
    </source>
</evidence>
<dbReference type="RefSeq" id="WP_119754271.1">
    <property type="nucleotide sequence ID" value="NZ_CP032382.1"/>
</dbReference>
<sequence>MIETNGRFLNETIESLGLTGEDRSRAITTAESIVTKVVDSYDQVVGTGQVGKNGKGVSKSSTAPTSGAVGLIYGRIQSGKTRAMIVSTAMAFDNGFRIATVLTSNINDLVSQTHLDFIKDLRGVSVFTKDDELDQRVEDAKLDLANPDVRLLIVASKGVNSLKNITDFLKKIGAQGHPVLMFDDEGDQASLDTNTYKRTRTGDLTLEPSAINNLIKKLRRGFSRSVYVSVTGTPQAVLLQSGSSDNRPQFIEMLAHGDGYVGGDYFFNTDEPEANPKGLVSIIPGNDQLNLLSLKSPIPTGLKDSILFFLLSGSAAVKTIGFPQRPTERDKGYQFLCHPSLRNKEQESASQRIQAFLTEVKKALMGLDDNYEINKGLAEQYEQLKKQLGEKTPPLEDLKKTIQQELLRKKILVINASNSKRQGIEYGPGFNFLIGGNTLGRGIAIPNLLVTYYVRSAVSSQIDTMHQHARMFGYRLKTLPYTRLFITKALYYRFRDIHYSDTGLRGFIFNNSTQNPSAFPVEFSPGLRATRRGVLDINATDVIWSGVQIYPNYIKLPQTLNTYRSVLGMISQELGGITDLKEMDKRGRTGAKISTDRAIEIVAMIKTRSQNSWHDKTIDSVLEKLQQRLGNNVNLKFRLASRNVEEGGFLSSGTLSGDEQKQARADSIPTLWIMAVTGKKGSPVSENKTFVYPTIVVPNVFKQAFVFSKK</sequence>
<evidence type="ECO:0000259" key="1">
    <source>
        <dbReference type="Pfam" id="PF10593"/>
    </source>
</evidence>
<keyword evidence="3" id="KW-1185">Reference proteome</keyword>
<protein>
    <recommendedName>
        <fullName evidence="1">Putative endonuclease Z1 domain-containing protein</fullName>
    </recommendedName>
</protein>
<dbReference type="Proteomes" id="UP000266183">
    <property type="component" value="Chromosome"/>
</dbReference>
<gene>
    <name evidence="2" type="ORF">D4L85_10475</name>
</gene>